<comment type="caution">
    <text evidence="14">The sequence shown here is derived from an EMBL/GenBank/DDBJ whole genome shotgun (WGS) entry which is preliminary data.</text>
</comment>
<evidence type="ECO:0000256" key="9">
    <source>
        <dbReference type="ARBA" id="ARBA00023201"/>
    </source>
</evidence>
<evidence type="ECO:0000313" key="14">
    <source>
        <dbReference type="EMBL" id="KAK9401545.1"/>
    </source>
</evidence>
<dbReference type="FunFam" id="1.10.287.820:FF:000001">
    <property type="entry name" value="acid-sensing ion channel 1 isoform X2"/>
    <property type="match status" value="1"/>
</dbReference>
<feature type="transmembrane region" description="Helical" evidence="13">
    <location>
        <begin position="36"/>
        <end position="53"/>
    </location>
</feature>
<protein>
    <submittedName>
        <fullName evidence="14">Acid-sensing ion channel 3-like</fullName>
    </submittedName>
</protein>
<comment type="subcellular location">
    <subcellularLocation>
        <location evidence="1">Membrane</location>
        <topology evidence="1">Multi-pass membrane protein</topology>
    </subcellularLocation>
</comment>
<dbReference type="Proteomes" id="UP001474421">
    <property type="component" value="Unassembled WGS sequence"/>
</dbReference>
<keyword evidence="5 13" id="KW-1133">Transmembrane helix</keyword>
<evidence type="ECO:0000256" key="3">
    <source>
        <dbReference type="ARBA" id="ARBA00022461"/>
    </source>
</evidence>
<keyword evidence="8 13" id="KW-0472">Membrane</keyword>
<evidence type="ECO:0000256" key="6">
    <source>
        <dbReference type="ARBA" id="ARBA00023053"/>
    </source>
</evidence>
<dbReference type="InterPro" id="IPR001873">
    <property type="entry name" value="ENaC"/>
</dbReference>
<dbReference type="AlphaFoldDB" id="A0AAW1BHV1"/>
<keyword evidence="4 11" id="KW-0812">Transmembrane</keyword>
<evidence type="ECO:0000256" key="2">
    <source>
        <dbReference type="ARBA" id="ARBA00022448"/>
    </source>
</evidence>
<feature type="compositionally biased region" description="Polar residues" evidence="12">
    <location>
        <begin position="276"/>
        <end position="288"/>
    </location>
</feature>
<dbReference type="PRINTS" id="PR01078">
    <property type="entry name" value="AMINACHANNEL"/>
</dbReference>
<evidence type="ECO:0000256" key="12">
    <source>
        <dbReference type="SAM" id="MobiDB-lite"/>
    </source>
</evidence>
<keyword evidence="6" id="KW-0915">Sodium</keyword>
<keyword evidence="2 11" id="KW-0813">Transport</keyword>
<comment type="similarity">
    <text evidence="11">Belongs to the amiloride-sensitive sodium channel (TC 1.A.6) family.</text>
</comment>
<dbReference type="Gene3D" id="2.60.470.10">
    <property type="entry name" value="Acid-sensing ion channels like domains"/>
    <property type="match status" value="1"/>
</dbReference>
<accession>A0AAW1BHV1</accession>
<keyword evidence="3 11" id="KW-0894">Sodium channel</keyword>
<keyword evidence="10 11" id="KW-0407">Ion channel</keyword>
<dbReference type="EMBL" id="JAOTOJ010000005">
    <property type="protein sequence ID" value="KAK9401545.1"/>
    <property type="molecule type" value="Genomic_DNA"/>
</dbReference>
<proteinExistence type="inferred from homology"/>
<evidence type="ECO:0000256" key="4">
    <source>
        <dbReference type="ARBA" id="ARBA00022692"/>
    </source>
</evidence>
<keyword evidence="15" id="KW-1185">Reference proteome</keyword>
<evidence type="ECO:0000256" key="1">
    <source>
        <dbReference type="ARBA" id="ARBA00004141"/>
    </source>
</evidence>
<evidence type="ECO:0000256" key="11">
    <source>
        <dbReference type="RuleBase" id="RU000679"/>
    </source>
</evidence>
<keyword evidence="9 11" id="KW-0739">Sodium transport</keyword>
<dbReference type="GO" id="GO:0005886">
    <property type="term" value="C:plasma membrane"/>
    <property type="evidence" value="ECO:0007669"/>
    <property type="project" value="TreeGrafter"/>
</dbReference>
<evidence type="ECO:0000256" key="8">
    <source>
        <dbReference type="ARBA" id="ARBA00023136"/>
    </source>
</evidence>
<evidence type="ECO:0000256" key="13">
    <source>
        <dbReference type="SAM" id="Phobius"/>
    </source>
</evidence>
<dbReference type="GO" id="GO:0015280">
    <property type="term" value="F:ligand-gated sodium channel activity"/>
    <property type="evidence" value="ECO:0007669"/>
    <property type="project" value="TreeGrafter"/>
</dbReference>
<dbReference type="PANTHER" id="PTHR11690">
    <property type="entry name" value="AMILORIDE-SENSITIVE SODIUM CHANNEL-RELATED"/>
    <property type="match status" value="1"/>
</dbReference>
<dbReference type="PANTHER" id="PTHR11690:SF228">
    <property type="entry name" value="ACID-SENSING ION CHANNEL 3"/>
    <property type="match status" value="1"/>
</dbReference>
<evidence type="ECO:0000256" key="7">
    <source>
        <dbReference type="ARBA" id="ARBA00023065"/>
    </source>
</evidence>
<name>A0AAW1BHV1_CROAD</name>
<evidence type="ECO:0000256" key="10">
    <source>
        <dbReference type="ARBA" id="ARBA00023303"/>
    </source>
</evidence>
<dbReference type="Pfam" id="PF00858">
    <property type="entry name" value="ASC"/>
    <property type="match status" value="2"/>
</dbReference>
<gene>
    <name evidence="14" type="ORF">NXF25_012259</name>
</gene>
<evidence type="ECO:0000256" key="5">
    <source>
        <dbReference type="ARBA" id="ARBA00022989"/>
    </source>
</evidence>
<reference evidence="14 15" key="1">
    <citation type="journal article" date="2024" name="Proc. Natl. Acad. Sci. U.S.A.">
        <title>The genetic regulatory architecture and epigenomic basis for age-related changes in rattlesnake venom.</title>
        <authorList>
            <person name="Hogan M.P."/>
            <person name="Holding M.L."/>
            <person name="Nystrom G.S."/>
            <person name="Colston T.J."/>
            <person name="Bartlett D.A."/>
            <person name="Mason A.J."/>
            <person name="Ellsworth S.A."/>
            <person name="Rautsaw R.M."/>
            <person name="Lawrence K.C."/>
            <person name="Strickland J.L."/>
            <person name="He B."/>
            <person name="Fraser P."/>
            <person name="Margres M.J."/>
            <person name="Gilbert D.M."/>
            <person name="Gibbs H.L."/>
            <person name="Parkinson C.L."/>
            <person name="Rokyta D.R."/>
        </authorList>
    </citation>
    <scope>NUCLEOTIDE SEQUENCE [LARGE SCALE GENOMIC DNA]</scope>
    <source>
        <strain evidence="14">DRR0105</strain>
    </source>
</reference>
<dbReference type="Gene3D" id="1.10.287.820">
    <property type="entry name" value="Acid-sensing ion channel domain"/>
    <property type="match status" value="1"/>
</dbReference>
<feature type="region of interest" description="Disordered" evidence="12">
    <location>
        <begin position="201"/>
        <end position="288"/>
    </location>
</feature>
<dbReference type="Gene3D" id="1.10.287.770">
    <property type="entry name" value="YojJ-like"/>
    <property type="match status" value="1"/>
</dbReference>
<evidence type="ECO:0000313" key="15">
    <source>
        <dbReference type="Proteomes" id="UP001474421"/>
    </source>
</evidence>
<organism evidence="14 15">
    <name type="scientific">Crotalus adamanteus</name>
    <name type="common">Eastern diamondback rattlesnake</name>
    <dbReference type="NCBI Taxonomy" id="8729"/>
    <lineage>
        <taxon>Eukaryota</taxon>
        <taxon>Metazoa</taxon>
        <taxon>Chordata</taxon>
        <taxon>Craniata</taxon>
        <taxon>Vertebrata</taxon>
        <taxon>Euteleostomi</taxon>
        <taxon>Lepidosauria</taxon>
        <taxon>Squamata</taxon>
        <taxon>Bifurcata</taxon>
        <taxon>Unidentata</taxon>
        <taxon>Episquamata</taxon>
        <taxon>Toxicofera</taxon>
        <taxon>Serpentes</taxon>
        <taxon>Colubroidea</taxon>
        <taxon>Viperidae</taxon>
        <taxon>Crotalinae</taxon>
        <taxon>Crotalus</taxon>
    </lineage>
</organism>
<keyword evidence="7 11" id="KW-0406">Ion transport</keyword>
<dbReference type="Gene3D" id="1.10.3590.10">
    <property type="entry name" value="acid-sensing ion channel 1 domain"/>
    <property type="match status" value="1"/>
</dbReference>
<sequence length="898" mass="97565">MEGGRLSSLQVFAVSSSLHGVSHIFAYGSLSLRRGLWALFFLGSLALLALVCAERVGYFFRYPHVTKLDEVAVANLTFPAVTLCNLNGFRFSKLSRNDLYHAGALLALLDARHEVSGAHLADPETLAALRDKANFRGFKAGPFDMAEFYDRTGHDLAEMLWHCSFRGIDCSARNFSVVSLGVMRAQHGRTGKVGWNGGEQFCDHRGAPNPANGDALEHRTNQERGGGGSRAHHPQASSVEMEHAPPLLKPTMVSSQRDPRLGLEGGGGFERDLQPREQSTPLSQEARGTTPGTCFCLEGRAPATPPATPCRPGLRALLELASRPGRETLPGLLPSSDSTPPHLFGPSALLGLVGCHGDLPISPEAAGDGCYGACRATESAESPRNSATVIIYGRGANSPQTEAVYHFACPIGTRVLWSAVAAPSSQKQSQPTVMESPEAEAAPNLVAFAGRCTLHGIRHVFLAGPLTPRRTAWAAAVLAALGIVLYQAAERIQHYAAYSHVTALEEEEGRRLTFPAVTFCNVNRVRRSRLTPSDLHWAGRELLGVELSDHPAYGRALGWPDPEAPRAVPSGSFNTREFVERTGHALEDMLLRCRFGNRFCGTGNFSTSYTRLGKCYTFNSGAAGYELLTTVKGGTGNGLELMLNIQQDEYLPVWGDTDETSYEAGVKVQIHSQSEPPSIDQLGFGVAPGFQTFVSCQEQRLFYLPAPWGDCQATPAASAFFPNYSTATCRLDCETRYLAENCNCRMVHMPGNANICSPEQYKECADPALEFLVEKDNNFCSCLMPCEAVRYNKELSVVKIPSKASAKYLARKYNRSEQYIAENLLVLDIFFEALNYETIEQKKAYEVAGLLGSPPARSPVVLLRGCLLRSWKEALSLPCPGGRGPKPLPPPHIIPCGF</sequence>